<evidence type="ECO:0000313" key="2">
    <source>
        <dbReference type="Proteomes" id="UP001151752"/>
    </source>
</evidence>
<gene>
    <name evidence="1" type="ORF">OIU74_015367</name>
</gene>
<reference evidence="1" key="2">
    <citation type="journal article" date="2023" name="Int. J. Mol. Sci.">
        <title>De Novo Assembly and Annotation of 11 Diverse Shrub Willow (Salix) Genomes Reveals Novel Gene Organization in Sex-Linked Regions.</title>
        <authorList>
            <person name="Hyden B."/>
            <person name="Feng K."/>
            <person name="Yates T.B."/>
            <person name="Jawdy S."/>
            <person name="Cereghino C."/>
            <person name="Smart L.B."/>
            <person name="Muchero W."/>
        </authorList>
    </citation>
    <scope>NUCLEOTIDE SEQUENCE</scope>
    <source>
        <tissue evidence="1">Shoot tip</tissue>
    </source>
</reference>
<dbReference type="Proteomes" id="UP001151752">
    <property type="component" value="Chromosome 3"/>
</dbReference>
<organism evidence="1 2">
    <name type="scientific">Salix koriyanagi</name>
    <dbReference type="NCBI Taxonomy" id="2511006"/>
    <lineage>
        <taxon>Eukaryota</taxon>
        <taxon>Viridiplantae</taxon>
        <taxon>Streptophyta</taxon>
        <taxon>Embryophyta</taxon>
        <taxon>Tracheophyta</taxon>
        <taxon>Spermatophyta</taxon>
        <taxon>Magnoliopsida</taxon>
        <taxon>eudicotyledons</taxon>
        <taxon>Gunneridae</taxon>
        <taxon>Pentapetalae</taxon>
        <taxon>rosids</taxon>
        <taxon>fabids</taxon>
        <taxon>Malpighiales</taxon>
        <taxon>Salicaceae</taxon>
        <taxon>Saliceae</taxon>
        <taxon>Salix</taxon>
    </lineage>
</organism>
<evidence type="ECO:0000313" key="1">
    <source>
        <dbReference type="EMBL" id="KAJ6696447.1"/>
    </source>
</evidence>
<proteinExistence type="predicted"/>
<keyword evidence="2" id="KW-1185">Reference proteome</keyword>
<protein>
    <submittedName>
        <fullName evidence="1">Uncharacterized protein</fullName>
    </submittedName>
</protein>
<dbReference type="AlphaFoldDB" id="A0A9Q0PXX7"/>
<comment type="caution">
    <text evidence="1">The sequence shown here is derived from an EMBL/GenBank/DDBJ whole genome shotgun (WGS) entry which is preliminary data.</text>
</comment>
<sequence length="135" mass="15776">MDIGVQSSSQTSPSPETVAVRGGVVIDFPVDKESFSSPRRIPRNLQKRLLEAKAPASCSVEDIEAKLRHAHLRRQVLYYYYSTFAVSYHDQRENEDELSVFLLKFQNFFFYYYSTFAVSFHDQRENKDELSVFFI</sequence>
<reference evidence="1" key="1">
    <citation type="submission" date="2022-11" db="EMBL/GenBank/DDBJ databases">
        <authorList>
            <person name="Hyden B.L."/>
            <person name="Feng K."/>
            <person name="Yates T."/>
            <person name="Jawdy S."/>
            <person name="Smart L.B."/>
            <person name="Muchero W."/>
        </authorList>
    </citation>
    <scope>NUCLEOTIDE SEQUENCE</scope>
    <source>
        <tissue evidence="1">Shoot tip</tissue>
    </source>
</reference>
<accession>A0A9Q0PXX7</accession>
<dbReference type="EMBL" id="JAPFFM010000017">
    <property type="protein sequence ID" value="KAJ6696447.1"/>
    <property type="molecule type" value="Genomic_DNA"/>
</dbReference>
<name>A0A9Q0PXX7_9ROSI</name>